<reference evidence="2 3" key="1">
    <citation type="journal article" date="2019" name="Sci. Rep.">
        <title>Orb-weaving spider Araneus ventricosus genome elucidates the spidroin gene catalogue.</title>
        <authorList>
            <person name="Kono N."/>
            <person name="Nakamura H."/>
            <person name="Ohtoshi R."/>
            <person name="Moran D.A.P."/>
            <person name="Shinohara A."/>
            <person name="Yoshida Y."/>
            <person name="Fujiwara M."/>
            <person name="Mori M."/>
            <person name="Tomita M."/>
            <person name="Arakawa K."/>
        </authorList>
    </citation>
    <scope>NUCLEOTIDE SEQUENCE [LARGE SCALE GENOMIC DNA]</scope>
</reference>
<keyword evidence="3" id="KW-1185">Reference proteome</keyword>
<feature type="non-terminal residue" evidence="2">
    <location>
        <position position="1"/>
    </location>
</feature>
<comment type="caution">
    <text evidence="2">The sequence shown here is derived from an EMBL/GenBank/DDBJ whole genome shotgun (WGS) entry which is preliminary data.</text>
</comment>
<feature type="region of interest" description="Disordered" evidence="1">
    <location>
        <begin position="1"/>
        <end position="31"/>
    </location>
</feature>
<evidence type="ECO:0000313" key="2">
    <source>
        <dbReference type="EMBL" id="GBO44192.1"/>
    </source>
</evidence>
<organism evidence="2 3">
    <name type="scientific">Araneus ventricosus</name>
    <name type="common">Orbweaver spider</name>
    <name type="synonym">Epeira ventricosa</name>
    <dbReference type="NCBI Taxonomy" id="182803"/>
    <lineage>
        <taxon>Eukaryota</taxon>
        <taxon>Metazoa</taxon>
        <taxon>Ecdysozoa</taxon>
        <taxon>Arthropoda</taxon>
        <taxon>Chelicerata</taxon>
        <taxon>Arachnida</taxon>
        <taxon>Araneae</taxon>
        <taxon>Araneomorphae</taxon>
        <taxon>Entelegynae</taxon>
        <taxon>Araneoidea</taxon>
        <taxon>Araneidae</taxon>
        <taxon>Araneus</taxon>
    </lineage>
</organism>
<gene>
    <name evidence="2" type="ORF">AVEN_160674_1</name>
</gene>
<dbReference type="AlphaFoldDB" id="A0A4Y2X8B1"/>
<dbReference type="EMBL" id="BGPR01070829">
    <property type="protein sequence ID" value="GBO44192.1"/>
    <property type="molecule type" value="Genomic_DNA"/>
</dbReference>
<dbReference type="Proteomes" id="UP000499080">
    <property type="component" value="Unassembled WGS sequence"/>
</dbReference>
<proteinExistence type="predicted"/>
<evidence type="ECO:0000313" key="3">
    <source>
        <dbReference type="Proteomes" id="UP000499080"/>
    </source>
</evidence>
<evidence type="ECO:0000256" key="1">
    <source>
        <dbReference type="SAM" id="MobiDB-lite"/>
    </source>
</evidence>
<protein>
    <submittedName>
        <fullName evidence="2">Uncharacterized protein</fullName>
    </submittedName>
</protein>
<accession>A0A4Y2X8B1</accession>
<sequence>SDPWGRLPYGQEEERMSSSVDWSDLVREGKV</sequence>
<name>A0A4Y2X8B1_ARAVE</name>